<gene>
    <name evidence="1" type="ORF">JOF53_007396</name>
</gene>
<evidence type="ECO:0000313" key="1">
    <source>
        <dbReference type="EMBL" id="MBP2478524.1"/>
    </source>
</evidence>
<sequence length="223" mass="25129">MRLAGREWRVLVGTVRLGRDSYRVVRPVRPLKHARLCEGYLGAHLSVDEVAAGDLAAAWWLAARSPHSLVYLPLRGGVADCGEEYGGPRLDLVLLHHRVRFPVSRWKQVRARLGPGRPHKVSLPVGALPGFGVEAYLRRYHRGFRDHLRWDVAADTLFLTGSRHAYELAGAQLRGLVEDCPAHLARQPGTHCCAEIDLGRGRARQDRRRPYAELHVQACNEHW</sequence>
<proteinExistence type="predicted"/>
<accession>A0ABS5AQN3</accession>
<dbReference type="EMBL" id="JAGIOO010000001">
    <property type="protein sequence ID" value="MBP2478524.1"/>
    <property type="molecule type" value="Genomic_DNA"/>
</dbReference>
<reference evidence="1 2" key="1">
    <citation type="submission" date="2021-03" db="EMBL/GenBank/DDBJ databases">
        <title>Sequencing the genomes of 1000 actinobacteria strains.</title>
        <authorList>
            <person name="Klenk H.-P."/>
        </authorList>
    </citation>
    <scope>NUCLEOTIDE SEQUENCE [LARGE SCALE GENOMIC DNA]</scope>
    <source>
        <strain evidence="1 2">DSM 44580</strain>
    </source>
</reference>
<protein>
    <submittedName>
        <fullName evidence="1">Uncharacterized protein</fullName>
    </submittedName>
</protein>
<comment type="caution">
    <text evidence="1">The sequence shown here is derived from an EMBL/GenBank/DDBJ whole genome shotgun (WGS) entry which is preliminary data.</text>
</comment>
<evidence type="ECO:0000313" key="2">
    <source>
        <dbReference type="Proteomes" id="UP001519363"/>
    </source>
</evidence>
<dbReference type="Proteomes" id="UP001519363">
    <property type="component" value="Unassembled WGS sequence"/>
</dbReference>
<name>A0ABS5AQN3_9PSEU</name>
<dbReference type="RefSeq" id="WP_086790126.1">
    <property type="nucleotide sequence ID" value="NZ_JAGIOO010000001.1"/>
</dbReference>
<keyword evidence="2" id="KW-1185">Reference proteome</keyword>
<organism evidence="1 2">
    <name type="scientific">Crossiella equi</name>
    <dbReference type="NCBI Taxonomy" id="130796"/>
    <lineage>
        <taxon>Bacteria</taxon>
        <taxon>Bacillati</taxon>
        <taxon>Actinomycetota</taxon>
        <taxon>Actinomycetes</taxon>
        <taxon>Pseudonocardiales</taxon>
        <taxon>Pseudonocardiaceae</taxon>
        <taxon>Crossiella</taxon>
    </lineage>
</organism>